<sequence>MEEEWAVILLVVLVLFGGKRMRYLSRDLGEVIKGFRESVRDSSDGLLADEQRVDSRRRDG</sequence>
<dbReference type="STRING" id="1215104.GCA_000730585_02445"/>
<keyword evidence="5 8" id="KW-1133">Transmembrane helix</keyword>
<evidence type="ECO:0000313" key="10">
    <source>
        <dbReference type="Proteomes" id="UP000198407"/>
    </source>
</evidence>
<evidence type="ECO:0000313" key="9">
    <source>
        <dbReference type="EMBL" id="SNS39057.1"/>
    </source>
</evidence>
<evidence type="ECO:0000256" key="8">
    <source>
        <dbReference type="SAM" id="Phobius"/>
    </source>
</evidence>
<keyword evidence="2" id="KW-0813">Transport</keyword>
<organism evidence="9 10">
    <name type="scientific">Pseudomonas japonica</name>
    <dbReference type="NCBI Taxonomy" id="256466"/>
    <lineage>
        <taxon>Bacteria</taxon>
        <taxon>Pseudomonadati</taxon>
        <taxon>Pseudomonadota</taxon>
        <taxon>Gammaproteobacteria</taxon>
        <taxon>Pseudomonadales</taxon>
        <taxon>Pseudomonadaceae</taxon>
        <taxon>Pseudomonas</taxon>
    </lineage>
</organism>
<accession>A0A239E368</accession>
<evidence type="ECO:0000256" key="3">
    <source>
        <dbReference type="ARBA" id="ARBA00022692"/>
    </source>
</evidence>
<evidence type="ECO:0000256" key="1">
    <source>
        <dbReference type="ARBA" id="ARBA00004167"/>
    </source>
</evidence>
<evidence type="ECO:0000256" key="7">
    <source>
        <dbReference type="ARBA" id="ARBA00023136"/>
    </source>
</evidence>
<gene>
    <name evidence="9" type="ORF">SAMN05444352_10774</name>
</gene>
<reference evidence="10" key="1">
    <citation type="submission" date="2017-06" db="EMBL/GenBank/DDBJ databases">
        <authorList>
            <person name="Varghese N."/>
            <person name="Submissions S."/>
        </authorList>
    </citation>
    <scope>NUCLEOTIDE SEQUENCE [LARGE SCALE GENOMIC DNA]</scope>
    <source>
        <strain evidence="10">DSM 22348</strain>
    </source>
</reference>
<dbReference type="Gene3D" id="1.20.5.3310">
    <property type="match status" value="1"/>
</dbReference>
<evidence type="ECO:0000256" key="5">
    <source>
        <dbReference type="ARBA" id="ARBA00022989"/>
    </source>
</evidence>
<keyword evidence="6" id="KW-0811">Translocation</keyword>
<keyword evidence="4" id="KW-0653">Protein transport</keyword>
<keyword evidence="7 8" id="KW-0472">Membrane</keyword>
<dbReference type="AlphaFoldDB" id="A0A239E368"/>
<comment type="subcellular location">
    <subcellularLocation>
        <location evidence="1">Membrane</location>
        <topology evidence="1">Single-pass membrane protein</topology>
    </subcellularLocation>
</comment>
<dbReference type="EMBL" id="FZOL01000007">
    <property type="protein sequence ID" value="SNS39057.1"/>
    <property type="molecule type" value="Genomic_DNA"/>
</dbReference>
<evidence type="ECO:0000256" key="6">
    <source>
        <dbReference type="ARBA" id="ARBA00023010"/>
    </source>
</evidence>
<feature type="transmembrane region" description="Helical" evidence="8">
    <location>
        <begin position="6"/>
        <end position="23"/>
    </location>
</feature>
<evidence type="ECO:0000256" key="4">
    <source>
        <dbReference type="ARBA" id="ARBA00022927"/>
    </source>
</evidence>
<proteinExistence type="predicted"/>
<protein>
    <submittedName>
        <fullName evidence="9">Sec-independent protein translocase protein TatA</fullName>
    </submittedName>
</protein>
<evidence type="ECO:0000256" key="2">
    <source>
        <dbReference type="ARBA" id="ARBA00022448"/>
    </source>
</evidence>
<name>A0A239E368_9PSED</name>
<dbReference type="Pfam" id="PF02416">
    <property type="entry name" value="TatA_B_E"/>
    <property type="match status" value="1"/>
</dbReference>
<dbReference type="GO" id="GO:0015031">
    <property type="term" value="P:protein transport"/>
    <property type="evidence" value="ECO:0007669"/>
    <property type="project" value="UniProtKB-KW"/>
</dbReference>
<dbReference type="Proteomes" id="UP000198407">
    <property type="component" value="Unassembled WGS sequence"/>
</dbReference>
<keyword evidence="3 8" id="KW-0812">Transmembrane</keyword>
<dbReference type="InterPro" id="IPR003369">
    <property type="entry name" value="TatA/B/E"/>
</dbReference>
<keyword evidence="10" id="KW-1185">Reference proteome</keyword>
<dbReference type="GO" id="GO:0016020">
    <property type="term" value="C:membrane"/>
    <property type="evidence" value="ECO:0007669"/>
    <property type="project" value="UniProtKB-ARBA"/>
</dbReference>